<dbReference type="EMBL" id="MFJV01000001">
    <property type="protein sequence ID" value="OGG23706.1"/>
    <property type="molecule type" value="Genomic_DNA"/>
</dbReference>
<comment type="catalytic activity">
    <reaction evidence="4">
        <text>a uridine in RNA = a pseudouridine in RNA</text>
        <dbReference type="Rhea" id="RHEA:48348"/>
        <dbReference type="Rhea" id="RHEA-COMP:12068"/>
        <dbReference type="Rhea" id="RHEA-COMP:12069"/>
        <dbReference type="ChEBI" id="CHEBI:65314"/>
        <dbReference type="ChEBI" id="CHEBI:65315"/>
    </reaction>
</comment>
<dbReference type="EC" id="5.4.99.-" evidence="4"/>
<protein>
    <recommendedName>
        <fullName evidence="4">Pseudouridine synthase</fullName>
        <ecNumber evidence="4">5.4.99.-</ecNumber>
    </recommendedName>
</protein>
<comment type="caution">
    <text evidence="6">The sequence shown here is derived from an EMBL/GenBank/DDBJ whole genome shotgun (WGS) entry which is preliminary data.</text>
</comment>
<dbReference type="PANTHER" id="PTHR21600">
    <property type="entry name" value="MITOCHONDRIAL RNA PSEUDOURIDINE SYNTHASE"/>
    <property type="match status" value="1"/>
</dbReference>
<evidence type="ECO:0000256" key="4">
    <source>
        <dbReference type="RuleBase" id="RU362028"/>
    </source>
</evidence>
<dbReference type="InterPro" id="IPR006224">
    <property type="entry name" value="PsdUridine_synth_RluA-like_CS"/>
</dbReference>
<keyword evidence="2 4" id="KW-0413">Isomerase</keyword>
<organism evidence="6 7">
    <name type="scientific">Candidatus Gottesmanbacteria bacterium RIFCSPLOWO2_01_FULL_43_11b</name>
    <dbReference type="NCBI Taxonomy" id="1798392"/>
    <lineage>
        <taxon>Bacteria</taxon>
        <taxon>Candidatus Gottesmaniibacteriota</taxon>
    </lineage>
</organism>
<dbReference type="GO" id="GO:0003723">
    <property type="term" value="F:RNA binding"/>
    <property type="evidence" value="ECO:0007669"/>
    <property type="project" value="InterPro"/>
</dbReference>
<gene>
    <name evidence="6" type="ORF">A3A79_00665</name>
</gene>
<comment type="similarity">
    <text evidence="1 4">Belongs to the pseudouridine synthase RluA family.</text>
</comment>
<dbReference type="STRING" id="1798392.A3A79_00665"/>
<feature type="domain" description="Pseudouridine synthase RsuA/RluA-like" evidence="5">
    <location>
        <begin position="11"/>
        <end position="159"/>
    </location>
</feature>
<dbReference type="InterPro" id="IPR006225">
    <property type="entry name" value="PsdUridine_synth_RluC/D"/>
</dbReference>
<evidence type="ECO:0000313" key="6">
    <source>
        <dbReference type="EMBL" id="OGG23706.1"/>
    </source>
</evidence>
<evidence type="ECO:0000313" key="7">
    <source>
        <dbReference type="Proteomes" id="UP000178759"/>
    </source>
</evidence>
<dbReference type="Proteomes" id="UP000178759">
    <property type="component" value="Unassembled WGS sequence"/>
</dbReference>
<evidence type="ECO:0000259" key="5">
    <source>
        <dbReference type="Pfam" id="PF00849"/>
    </source>
</evidence>
<accession>A0A1F6AGH9</accession>
<dbReference type="Gene3D" id="3.30.2350.10">
    <property type="entry name" value="Pseudouridine synthase"/>
    <property type="match status" value="1"/>
</dbReference>
<dbReference type="InterPro" id="IPR050188">
    <property type="entry name" value="RluA_PseudoU_synthase"/>
</dbReference>
<dbReference type="PANTHER" id="PTHR21600:SF44">
    <property type="entry name" value="RIBOSOMAL LARGE SUBUNIT PSEUDOURIDINE SYNTHASE D"/>
    <property type="match status" value="1"/>
</dbReference>
<dbReference type="GO" id="GO:0140098">
    <property type="term" value="F:catalytic activity, acting on RNA"/>
    <property type="evidence" value="ECO:0007669"/>
    <property type="project" value="UniProtKB-ARBA"/>
</dbReference>
<dbReference type="CDD" id="cd02869">
    <property type="entry name" value="PseudoU_synth_RluA_like"/>
    <property type="match status" value="1"/>
</dbReference>
<dbReference type="AlphaFoldDB" id="A0A1F6AGH9"/>
<dbReference type="InterPro" id="IPR006145">
    <property type="entry name" value="PsdUridine_synth_RsuA/RluA"/>
</dbReference>
<dbReference type="InterPro" id="IPR020103">
    <property type="entry name" value="PsdUridine_synth_cat_dom_sf"/>
</dbReference>
<sequence length="219" mass="25148">MKIPILFEDEDLLVINKPPGIVVNRAQSVKEETIEDWAGKKLTSQVERSGIVHRIDKETSGCLLIAKTPHVFFELQRQFKEREIHKTYLAIVHGSLVPEEGEIRAPVGRLPWNRERFGIVPGGREAMTKYKVRKSDDNYSFVELYPQTGRTHQIRVHLKYINHPIVGDYLYAGRKTSRADRQVVGRVMLHAWKISFTHPSTKKLVTVEAPIPDDMMKVA</sequence>
<name>A0A1F6AGH9_9BACT</name>
<dbReference type="Pfam" id="PF00849">
    <property type="entry name" value="PseudoU_synth_2"/>
    <property type="match status" value="1"/>
</dbReference>
<dbReference type="SUPFAM" id="SSF55120">
    <property type="entry name" value="Pseudouridine synthase"/>
    <property type="match status" value="1"/>
</dbReference>
<evidence type="ECO:0000256" key="2">
    <source>
        <dbReference type="ARBA" id="ARBA00023235"/>
    </source>
</evidence>
<feature type="active site" evidence="3">
    <location>
        <position position="56"/>
    </location>
</feature>
<evidence type="ECO:0000256" key="1">
    <source>
        <dbReference type="ARBA" id="ARBA00010876"/>
    </source>
</evidence>
<proteinExistence type="inferred from homology"/>
<evidence type="ECO:0000256" key="3">
    <source>
        <dbReference type="PIRSR" id="PIRSR606225-1"/>
    </source>
</evidence>
<dbReference type="GO" id="GO:0009982">
    <property type="term" value="F:pseudouridine synthase activity"/>
    <property type="evidence" value="ECO:0007669"/>
    <property type="project" value="InterPro"/>
</dbReference>
<comment type="function">
    <text evidence="4">Responsible for synthesis of pseudouridine from uracil.</text>
</comment>
<dbReference type="PROSITE" id="PS01129">
    <property type="entry name" value="PSI_RLU"/>
    <property type="match status" value="1"/>
</dbReference>
<dbReference type="NCBIfam" id="TIGR00005">
    <property type="entry name" value="rluA_subfam"/>
    <property type="match status" value="1"/>
</dbReference>
<dbReference type="GO" id="GO:0000455">
    <property type="term" value="P:enzyme-directed rRNA pseudouridine synthesis"/>
    <property type="evidence" value="ECO:0007669"/>
    <property type="project" value="TreeGrafter"/>
</dbReference>
<reference evidence="6 7" key="1">
    <citation type="journal article" date="2016" name="Nat. Commun.">
        <title>Thousands of microbial genomes shed light on interconnected biogeochemical processes in an aquifer system.</title>
        <authorList>
            <person name="Anantharaman K."/>
            <person name="Brown C.T."/>
            <person name="Hug L.A."/>
            <person name="Sharon I."/>
            <person name="Castelle C.J."/>
            <person name="Probst A.J."/>
            <person name="Thomas B.C."/>
            <person name="Singh A."/>
            <person name="Wilkins M.J."/>
            <person name="Karaoz U."/>
            <person name="Brodie E.L."/>
            <person name="Williams K.H."/>
            <person name="Hubbard S.S."/>
            <person name="Banfield J.F."/>
        </authorList>
    </citation>
    <scope>NUCLEOTIDE SEQUENCE [LARGE SCALE GENOMIC DNA]</scope>
</reference>